<name>A0A0J1B735_RHOIS</name>
<evidence type="ECO:0000313" key="1">
    <source>
        <dbReference type="EMBL" id="KLU02296.1"/>
    </source>
</evidence>
<dbReference type="AlphaFoldDB" id="A0A0J1B735"/>
<protein>
    <submittedName>
        <fullName evidence="1">Uncharacterized protein</fullName>
    </submittedName>
</protein>
<dbReference type="EMBL" id="LECT01000044">
    <property type="protein sequence ID" value="KLU02296.1"/>
    <property type="molecule type" value="Genomic_DNA"/>
</dbReference>
<dbReference type="STRING" id="595434.RISK_005362"/>
<keyword evidence="2" id="KW-1185">Reference proteome</keyword>
<dbReference type="Proteomes" id="UP000036367">
    <property type="component" value="Unassembled WGS sequence"/>
</dbReference>
<organism evidence="1 2">
    <name type="scientific">Rhodopirellula islandica</name>
    <dbReference type="NCBI Taxonomy" id="595434"/>
    <lineage>
        <taxon>Bacteria</taxon>
        <taxon>Pseudomonadati</taxon>
        <taxon>Planctomycetota</taxon>
        <taxon>Planctomycetia</taxon>
        <taxon>Pirellulales</taxon>
        <taxon>Pirellulaceae</taxon>
        <taxon>Rhodopirellula</taxon>
    </lineage>
</organism>
<proteinExistence type="predicted"/>
<comment type="caution">
    <text evidence="1">The sequence shown here is derived from an EMBL/GenBank/DDBJ whole genome shotgun (WGS) entry which is preliminary data.</text>
</comment>
<sequence length="115" mass="12941">MMMLADISVDGGDDAGSEQEVPTAWIAVKFIAYHSRQTTPFVPKAVEIKEAILLQNTGRQAAVVNSIVDARTSLRNSQNCDKGNCEIWIPLHRHSTLRNHASTRARQHPEHRWLQ</sequence>
<accession>A0A0J1B735</accession>
<dbReference type="PATRIC" id="fig|595434.4.peg.5095"/>
<reference evidence="1" key="1">
    <citation type="submission" date="2015-05" db="EMBL/GenBank/DDBJ databases">
        <title>Permanent draft genome of Rhodopirellula islandicus K833.</title>
        <authorList>
            <person name="Kizina J."/>
            <person name="Richter M."/>
            <person name="Glockner F.O."/>
            <person name="Harder J."/>
        </authorList>
    </citation>
    <scope>NUCLEOTIDE SEQUENCE [LARGE SCALE GENOMIC DNA]</scope>
    <source>
        <strain evidence="1">K833</strain>
    </source>
</reference>
<evidence type="ECO:0000313" key="2">
    <source>
        <dbReference type="Proteomes" id="UP000036367"/>
    </source>
</evidence>
<gene>
    <name evidence="1" type="ORF">RISK_005362</name>
</gene>